<evidence type="ECO:0000313" key="2">
    <source>
        <dbReference type="Proteomes" id="UP000887566"/>
    </source>
</evidence>
<organism evidence="2 3">
    <name type="scientific">Plectus sambesii</name>
    <dbReference type="NCBI Taxonomy" id="2011161"/>
    <lineage>
        <taxon>Eukaryota</taxon>
        <taxon>Metazoa</taxon>
        <taxon>Ecdysozoa</taxon>
        <taxon>Nematoda</taxon>
        <taxon>Chromadorea</taxon>
        <taxon>Plectida</taxon>
        <taxon>Plectina</taxon>
        <taxon>Plectoidea</taxon>
        <taxon>Plectidae</taxon>
        <taxon>Plectus</taxon>
    </lineage>
</organism>
<dbReference type="Proteomes" id="UP000887566">
    <property type="component" value="Unplaced"/>
</dbReference>
<dbReference type="WBParaSite" id="PSAMB.scaffold4753size22512.g25238.t1">
    <property type="protein sequence ID" value="PSAMB.scaffold4753size22512.g25238.t1"/>
    <property type="gene ID" value="PSAMB.scaffold4753size22512.g25238"/>
</dbReference>
<evidence type="ECO:0000259" key="1">
    <source>
        <dbReference type="Pfam" id="PF10551"/>
    </source>
</evidence>
<feature type="domain" description="MULE transposase" evidence="1">
    <location>
        <begin position="213"/>
        <end position="312"/>
    </location>
</feature>
<dbReference type="Pfam" id="PF10551">
    <property type="entry name" value="MULE"/>
    <property type="match status" value="1"/>
</dbReference>
<accession>A0A914WSV9</accession>
<sequence length="569" mass="63826">MGRVWVSQERKMALLPLLRGTVLLRGSAHKLGGLFLVETNGVCCWETTAPTRHNKAGKRVQTVKGGKTIHIKDNSILNGSPAVGHKIGCKPARAAAVYAEAFKQKASQEVRGGISTVENARLNNHANMNAACDEAVVNKVEVRKNWNVKSINARLSYNKTSRVSQPTTEGGLPQELTVTVTRKPFLRFESDDGNIMVFISDLGLDLLRKAPMWKADGTFKSALKNFMQVYTIHARHPRGETVPALYALMKRKTQTAYRQLFRWLNSALEDNELIGALHTILIDFEPAAKMAFECELQTADRQISIKGCRFHFGQAVSRNFDKKGLKPLRGDEVVGAWLRQLLGLPLLPPEFVRMICNSSLRHHPRIHGYSRQFKNFVAYFENQWLSSDDYISHWNHWDNDLCRTTNSAEGWHSGIKATWSGARPALNMYVEWLKKKEYEHATRLVQLDDESFAVKKRVAVYAQLDERIRQAKTRFTALQLLEADATAPNMVPLILRHSRHVASLLGHTKKKGAAPAAPPTDPASISLFKPVESIDKTFMSVINAAVSRCPALVHTYLPPALTSARRRPS</sequence>
<proteinExistence type="predicted"/>
<protein>
    <submittedName>
        <fullName evidence="3">MULE transposase domain-containing protein</fullName>
    </submittedName>
</protein>
<keyword evidence="2" id="KW-1185">Reference proteome</keyword>
<evidence type="ECO:0000313" key="3">
    <source>
        <dbReference type="WBParaSite" id="PSAMB.scaffold4753size22512.g25238.t1"/>
    </source>
</evidence>
<dbReference type="AlphaFoldDB" id="A0A914WSV9"/>
<reference evidence="3" key="1">
    <citation type="submission" date="2022-11" db="UniProtKB">
        <authorList>
            <consortium name="WormBaseParasite"/>
        </authorList>
    </citation>
    <scope>IDENTIFICATION</scope>
</reference>
<name>A0A914WSV9_9BILA</name>
<dbReference type="InterPro" id="IPR018289">
    <property type="entry name" value="MULE_transposase_dom"/>
</dbReference>